<dbReference type="Pfam" id="PF02872">
    <property type="entry name" value="5_nucleotid_C"/>
    <property type="match status" value="1"/>
</dbReference>
<dbReference type="InterPro" id="IPR006179">
    <property type="entry name" value="5_nucleotidase/apyrase"/>
</dbReference>
<feature type="domain" description="5'-Nucleotidase C-terminal" evidence="5">
    <location>
        <begin position="439"/>
        <end position="606"/>
    </location>
</feature>
<accession>A0ABT5EBQ5</accession>
<keyword evidence="7" id="KW-1185">Reference proteome</keyword>
<dbReference type="EMBL" id="JAQNDL010000005">
    <property type="protein sequence ID" value="MDC0723299.1"/>
    <property type="molecule type" value="Genomic_DNA"/>
</dbReference>
<evidence type="ECO:0000259" key="5">
    <source>
        <dbReference type="Pfam" id="PF02872"/>
    </source>
</evidence>
<comment type="similarity">
    <text evidence="2">Belongs to the 5'-nucleotidase family.</text>
</comment>
<keyword evidence="2" id="KW-0547">Nucleotide-binding</keyword>
<proteinExistence type="inferred from homology"/>
<evidence type="ECO:0000256" key="2">
    <source>
        <dbReference type="RuleBase" id="RU362119"/>
    </source>
</evidence>
<reference evidence="6 7" key="1">
    <citation type="submission" date="2022-11" db="EMBL/GenBank/DDBJ databases">
        <title>Minimal conservation of predation-associated metabolite biosynthetic gene clusters underscores biosynthetic potential of Myxococcota including descriptions for ten novel species: Archangium lansinium sp. nov., Myxococcus landrumus sp. nov., Nannocystis bai.</title>
        <authorList>
            <person name="Ahearne A."/>
            <person name="Stevens C."/>
            <person name="Dowd S."/>
        </authorList>
    </citation>
    <scope>NUCLEOTIDE SEQUENCE [LARGE SCALE GENOMIC DNA]</scope>
    <source>
        <strain evidence="6 7">BB15-2</strain>
    </source>
</reference>
<dbReference type="SUPFAM" id="SSF55816">
    <property type="entry name" value="5'-nucleotidase (syn. UDP-sugar hydrolase), C-terminal domain"/>
    <property type="match status" value="1"/>
</dbReference>
<dbReference type="Gene3D" id="3.60.21.10">
    <property type="match status" value="1"/>
</dbReference>
<dbReference type="RefSeq" id="WP_272091843.1">
    <property type="nucleotide sequence ID" value="NZ_JAQNDL010000005.1"/>
</dbReference>
<dbReference type="InterPro" id="IPR004843">
    <property type="entry name" value="Calcineurin-like_PHP"/>
</dbReference>
<evidence type="ECO:0000313" key="6">
    <source>
        <dbReference type="EMBL" id="MDC0723299.1"/>
    </source>
</evidence>
<dbReference type="InterPro" id="IPR036907">
    <property type="entry name" value="5'-Nucleotdase_C_sf"/>
</dbReference>
<sequence>MWALALAMGGCSGTDGGDTATMASTTDDTDTSTTDAAPTSTAGPTTDDPTTSTTSTDTTVAETTEPGTTDGTTTTTTTDTTDGVSSTTVVTTDSETTVDTTDTTGETTGGEETFVKVQIVAFNDFHGNLEPPAGSGGKVKLPDDSSVDAGGAAYLAHHVAALREQNPNTIVVSAGDLIGASPLVSALFHDEPTIEAMNTIGLDYNAVGNHEFDDGAAELLRMQDGGCHPVDGCGDDTPFPGASFQFLAANVLTQDDPVETLFPSYAVHTVEGVKIGFIGLTLAATGSIVSPGGIAGLTFADEVERINAVVPELAAMGAHAIVVLIHEGGLQGGYFNECPGISGPIVDIVEGLDDAVDLVVSGHTHQAYNCVIADKVVTSAASFGRMLTDIDLEISSKTGEVTAITAENVVVTRETPDPVIEAFVAMYKQLAAPLANQQIGTITATLLKAAPNDSAGLSTMGAVVADMILDATEDPLLGGAKIAFMNPGGVRADLTFPKSGDEPVDGIVSYGEGFTVQPFGNNLVVVTLTGAQIEALLEQQFGANVQPNVLQVSQGFSYAWSASAPVGSKIDPSSIELNGVVLAPAQEYRVATINYLADGGDGFSVFPAGTDRVGGVTDMQALQDYFADHSPVAPPALDRITKLP</sequence>
<evidence type="ECO:0000256" key="1">
    <source>
        <dbReference type="ARBA" id="ARBA00022729"/>
    </source>
</evidence>
<dbReference type="SUPFAM" id="SSF56300">
    <property type="entry name" value="Metallo-dependent phosphatases"/>
    <property type="match status" value="1"/>
</dbReference>
<keyword evidence="1" id="KW-0732">Signal</keyword>
<dbReference type="PANTHER" id="PTHR11575:SF24">
    <property type="entry name" value="5'-NUCLEOTIDASE"/>
    <property type="match status" value="1"/>
</dbReference>
<comment type="caution">
    <text evidence="6">The sequence shown here is derived from an EMBL/GenBank/DDBJ whole genome shotgun (WGS) entry which is preliminary data.</text>
</comment>
<feature type="region of interest" description="Disordered" evidence="3">
    <location>
        <begin position="1"/>
        <end position="111"/>
    </location>
</feature>
<evidence type="ECO:0000313" key="7">
    <source>
        <dbReference type="Proteomes" id="UP001221686"/>
    </source>
</evidence>
<dbReference type="PANTHER" id="PTHR11575">
    <property type="entry name" value="5'-NUCLEOTIDASE-RELATED"/>
    <property type="match status" value="1"/>
</dbReference>
<dbReference type="InterPro" id="IPR008334">
    <property type="entry name" value="5'-Nucleotdase_C"/>
</dbReference>
<evidence type="ECO:0000256" key="3">
    <source>
        <dbReference type="SAM" id="MobiDB-lite"/>
    </source>
</evidence>
<evidence type="ECO:0000259" key="4">
    <source>
        <dbReference type="Pfam" id="PF00149"/>
    </source>
</evidence>
<gene>
    <name evidence="6" type="ORF">POL25_40835</name>
</gene>
<keyword evidence="2" id="KW-0378">Hydrolase</keyword>
<protein>
    <submittedName>
        <fullName evidence="6">Bifunctional metallophosphatase/5'-nucleotidase</fullName>
    </submittedName>
</protein>
<dbReference type="Pfam" id="PF00149">
    <property type="entry name" value="Metallophos"/>
    <property type="match status" value="1"/>
</dbReference>
<dbReference type="InterPro" id="IPR029052">
    <property type="entry name" value="Metallo-depent_PP-like"/>
</dbReference>
<dbReference type="Gene3D" id="3.90.780.10">
    <property type="entry name" value="5'-Nucleotidase, C-terminal domain"/>
    <property type="match status" value="1"/>
</dbReference>
<organism evidence="6 7">
    <name type="scientific">Nannocystis bainbridge</name>
    <dbReference type="NCBI Taxonomy" id="2995303"/>
    <lineage>
        <taxon>Bacteria</taxon>
        <taxon>Pseudomonadati</taxon>
        <taxon>Myxococcota</taxon>
        <taxon>Polyangia</taxon>
        <taxon>Nannocystales</taxon>
        <taxon>Nannocystaceae</taxon>
        <taxon>Nannocystis</taxon>
    </lineage>
</organism>
<dbReference type="PRINTS" id="PR01607">
    <property type="entry name" value="APYRASEFAMLY"/>
</dbReference>
<name>A0ABT5EBQ5_9BACT</name>
<dbReference type="Proteomes" id="UP001221686">
    <property type="component" value="Unassembled WGS sequence"/>
</dbReference>
<feature type="compositionally biased region" description="Low complexity" evidence="3">
    <location>
        <begin position="17"/>
        <end position="111"/>
    </location>
</feature>
<feature type="domain" description="Calcineurin-like phosphoesterase" evidence="4">
    <location>
        <begin position="119"/>
        <end position="366"/>
    </location>
</feature>